<dbReference type="InterPro" id="IPR036412">
    <property type="entry name" value="HAD-like_sf"/>
</dbReference>
<evidence type="ECO:0000313" key="1">
    <source>
        <dbReference type="EMBL" id="MPN03477.1"/>
    </source>
</evidence>
<sequence>MGCQKPQREYFDLVCRTLGIENRSRAVMVGDNLGTDILGGNLAGMDTIWYNPGRLSGNGRVQPTWTVDRLEEIRAIILDGEHRQE</sequence>
<dbReference type="InterPro" id="IPR023214">
    <property type="entry name" value="HAD_sf"/>
</dbReference>
<accession>A0A645ENU5</accession>
<dbReference type="Pfam" id="PF13242">
    <property type="entry name" value="Hydrolase_like"/>
    <property type="match status" value="1"/>
</dbReference>
<dbReference type="InterPro" id="IPR052550">
    <property type="entry name" value="Pyrimidine_5'-ntase_YjjG"/>
</dbReference>
<dbReference type="SUPFAM" id="SSF56784">
    <property type="entry name" value="HAD-like"/>
    <property type="match status" value="1"/>
</dbReference>
<keyword evidence="1" id="KW-0378">Hydrolase</keyword>
<dbReference type="AlphaFoldDB" id="A0A645ENU5"/>
<dbReference type="GO" id="GO:0016787">
    <property type="term" value="F:hydrolase activity"/>
    <property type="evidence" value="ECO:0007669"/>
    <property type="project" value="UniProtKB-KW"/>
</dbReference>
<protein>
    <submittedName>
        <fullName evidence="1">Putative HAD-hydrolase YfnB</fullName>
        <ecNumber evidence="1">3.-.-.-</ecNumber>
    </submittedName>
</protein>
<dbReference type="EC" id="3.-.-.-" evidence="1"/>
<dbReference type="EMBL" id="VSSQ01049393">
    <property type="protein sequence ID" value="MPN03477.1"/>
    <property type="molecule type" value="Genomic_DNA"/>
</dbReference>
<reference evidence="1" key="1">
    <citation type="submission" date="2019-08" db="EMBL/GenBank/DDBJ databases">
        <authorList>
            <person name="Kucharzyk K."/>
            <person name="Murdoch R.W."/>
            <person name="Higgins S."/>
            <person name="Loffler F."/>
        </authorList>
    </citation>
    <scope>NUCLEOTIDE SEQUENCE</scope>
</reference>
<dbReference type="PANTHER" id="PTHR47478">
    <property type="match status" value="1"/>
</dbReference>
<proteinExistence type="predicted"/>
<dbReference type="PANTHER" id="PTHR47478:SF1">
    <property type="entry name" value="PYRIMIDINE 5'-NUCLEOTIDASE YJJG"/>
    <property type="match status" value="1"/>
</dbReference>
<comment type="caution">
    <text evidence="1">The sequence shown here is derived from an EMBL/GenBank/DDBJ whole genome shotgun (WGS) entry which is preliminary data.</text>
</comment>
<name>A0A645ENU5_9ZZZZ</name>
<organism evidence="1">
    <name type="scientific">bioreactor metagenome</name>
    <dbReference type="NCBI Taxonomy" id="1076179"/>
    <lineage>
        <taxon>unclassified sequences</taxon>
        <taxon>metagenomes</taxon>
        <taxon>ecological metagenomes</taxon>
    </lineage>
</organism>
<gene>
    <name evidence="1" type="primary">yfnB_11</name>
    <name evidence="1" type="ORF">SDC9_150707</name>
</gene>
<dbReference type="Gene3D" id="3.40.50.1000">
    <property type="entry name" value="HAD superfamily/HAD-like"/>
    <property type="match status" value="1"/>
</dbReference>